<reference evidence="2 3" key="1">
    <citation type="journal article" date="2016" name="Nat. Commun.">
        <title>Thousands of microbial genomes shed light on interconnected biogeochemical processes in an aquifer system.</title>
        <authorList>
            <person name="Anantharaman K."/>
            <person name="Brown C.T."/>
            <person name="Hug L.A."/>
            <person name="Sharon I."/>
            <person name="Castelle C.J."/>
            <person name="Probst A.J."/>
            <person name="Thomas B.C."/>
            <person name="Singh A."/>
            <person name="Wilkins M.J."/>
            <person name="Karaoz U."/>
            <person name="Brodie E.L."/>
            <person name="Williams K.H."/>
            <person name="Hubbard S.S."/>
            <person name="Banfield J.F."/>
        </authorList>
    </citation>
    <scope>NUCLEOTIDE SEQUENCE [LARGE SCALE GENOMIC DNA]</scope>
</reference>
<dbReference type="Gene3D" id="3.40.390.10">
    <property type="entry name" value="Collagenase (Catalytic Domain)"/>
    <property type="match status" value="1"/>
</dbReference>
<dbReference type="EMBL" id="MFID01000028">
    <property type="protein sequence ID" value="OGF80798.1"/>
    <property type="molecule type" value="Genomic_DNA"/>
</dbReference>
<sequence length="244" mass="27698">MRLFLLILALLFGFMPTVSAEPEQPKATLNIGIYYTFKPTYTFIQQNGRNTEIVEFENSAEFKSGVKDLIKNTETLVNSFFSRKIIGLKIVFLEYWEIKNMPLYREPEKFRGAVDIDKVFQMTAGASALPQADIYLILFELPMAHTVSETASKTIIEYLDGKLNDWGGNKIALSTFYNPKAPLQTLTLLHEIGHYMGLEHTPAAACEKIMHVMCNPGQDTSEIAVDKQLPAAFLDYYNKHKNQN</sequence>
<evidence type="ECO:0008006" key="4">
    <source>
        <dbReference type="Google" id="ProtNLM"/>
    </source>
</evidence>
<protein>
    <recommendedName>
        <fullName evidence="4">Peptidase M10 metallopeptidase domain-containing protein</fullName>
    </recommendedName>
</protein>
<dbReference type="GO" id="GO:0008237">
    <property type="term" value="F:metallopeptidase activity"/>
    <property type="evidence" value="ECO:0007669"/>
    <property type="project" value="InterPro"/>
</dbReference>
<keyword evidence="1" id="KW-0732">Signal</keyword>
<evidence type="ECO:0000313" key="3">
    <source>
        <dbReference type="Proteomes" id="UP000178114"/>
    </source>
</evidence>
<gene>
    <name evidence="2" type="ORF">A2930_01560</name>
</gene>
<comment type="caution">
    <text evidence="2">The sequence shown here is derived from an EMBL/GenBank/DDBJ whole genome shotgun (WGS) entry which is preliminary data.</text>
</comment>
<dbReference type="AlphaFoldDB" id="A0A1F5WYT4"/>
<dbReference type="STRING" id="1798351.A2930_01560"/>
<organism evidence="2 3">
    <name type="scientific">Candidatus Giovannonibacteria bacterium RIFCSPLOWO2_01_FULL_45_34</name>
    <dbReference type="NCBI Taxonomy" id="1798351"/>
    <lineage>
        <taxon>Bacteria</taxon>
        <taxon>Candidatus Giovannoniibacteriota</taxon>
    </lineage>
</organism>
<dbReference type="SUPFAM" id="SSF55486">
    <property type="entry name" value="Metalloproteases ('zincins'), catalytic domain"/>
    <property type="match status" value="2"/>
</dbReference>
<name>A0A1F5WYT4_9BACT</name>
<feature type="signal peptide" evidence="1">
    <location>
        <begin position="1"/>
        <end position="20"/>
    </location>
</feature>
<evidence type="ECO:0000256" key="1">
    <source>
        <dbReference type="SAM" id="SignalP"/>
    </source>
</evidence>
<dbReference type="Proteomes" id="UP000178114">
    <property type="component" value="Unassembled WGS sequence"/>
</dbReference>
<feature type="chain" id="PRO_5009522224" description="Peptidase M10 metallopeptidase domain-containing protein" evidence="1">
    <location>
        <begin position="21"/>
        <end position="244"/>
    </location>
</feature>
<evidence type="ECO:0000313" key="2">
    <source>
        <dbReference type="EMBL" id="OGF80798.1"/>
    </source>
</evidence>
<dbReference type="InterPro" id="IPR024079">
    <property type="entry name" value="MetalloPept_cat_dom_sf"/>
</dbReference>
<accession>A0A1F5WYT4</accession>
<proteinExistence type="predicted"/>